<dbReference type="EMBL" id="WJXW01000004">
    <property type="protein sequence ID" value="KAF9737801.1"/>
    <property type="molecule type" value="Genomic_DNA"/>
</dbReference>
<keyword evidence="3" id="KW-1185">Reference proteome</keyword>
<dbReference type="InterPro" id="IPR024437">
    <property type="entry name" value="DUF3825"/>
</dbReference>
<feature type="domain" description="DUF3825" evidence="1">
    <location>
        <begin position="41"/>
        <end position="219"/>
    </location>
</feature>
<protein>
    <recommendedName>
        <fullName evidence="1">DUF3825 domain-containing protein</fullName>
    </recommendedName>
</protein>
<evidence type="ECO:0000259" key="1">
    <source>
        <dbReference type="Pfam" id="PF12873"/>
    </source>
</evidence>
<evidence type="ECO:0000313" key="2">
    <source>
        <dbReference type="EMBL" id="KAF9737801.1"/>
    </source>
</evidence>
<name>A0A9P6KTC7_9PLEO</name>
<reference evidence="2" key="1">
    <citation type="journal article" date="2020" name="Mol. Plant Microbe Interact.">
        <title>Genome Sequence of the Biocontrol Agent Coniothyrium minitans strain Conio (IMI 134523).</title>
        <authorList>
            <person name="Patel D."/>
            <person name="Shittu T.A."/>
            <person name="Baroncelli R."/>
            <person name="Muthumeenakshi S."/>
            <person name="Osborne T.H."/>
            <person name="Janganan T.K."/>
            <person name="Sreenivasaprasad S."/>
        </authorList>
    </citation>
    <scope>NUCLEOTIDE SEQUENCE</scope>
    <source>
        <strain evidence="2">Conio</strain>
    </source>
</reference>
<sequence length="239" mass="27706">MPELTGLPAKIWEFAFFPYRGDPVPQREAQAKAWPNILSKLADLAEREDWIGTNADGSDATENQILHNYISFTYFRLVLEGRKVVASEDGNYATFNTGLLDSFDQEIFGFFQRNTQPGKQPWYFLRWAIESDRELMTFFNPTPDMADYVTAASDLVYDWRRPLILNYAHILDDDHMKRFPLELQKRPLRARSQLDAAVVKTLKRLRRNYKIAIPQWYPKLKEEGGTALATPGSLRRGHC</sequence>
<comment type="caution">
    <text evidence="2">The sequence shown here is derived from an EMBL/GenBank/DDBJ whole genome shotgun (WGS) entry which is preliminary data.</text>
</comment>
<dbReference type="OrthoDB" id="5402805at2759"/>
<dbReference type="Proteomes" id="UP000756921">
    <property type="component" value="Unassembled WGS sequence"/>
</dbReference>
<organism evidence="2 3">
    <name type="scientific">Paraphaeosphaeria minitans</name>
    <dbReference type="NCBI Taxonomy" id="565426"/>
    <lineage>
        <taxon>Eukaryota</taxon>
        <taxon>Fungi</taxon>
        <taxon>Dikarya</taxon>
        <taxon>Ascomycota</taxon>
        <taxon>Pezizomycotina</taxon>
        <taxon>Dothideomycetes</taxon>
        <taxon>Pleosporomycetidae</taxon>
        <taxon>Pleosporales</taxon>
        <taxon>Massarineae</taxon>
        <taxon>Didymosphaeriaceae</taxon>
        <taxon>Paraphaeosphaeria</taxon>
    </lineage>
</organism>
<accession>A0A9P6KTC7</accession>
<gene>
    <name evidence="2" type="ORF">PMIN01_05580</name>
</gene>
<evidence type="ECO:0000313" key="3">
    <source>
        <dbReference type="Proteomes" id="UP000756921"/>
    </source>
</evidence>
<dbReference type="Pfam" id="PF12873">
    <property type="entry name" value="DUF3825"/>
    <property type="match status" value="1"/>
</dbReference>
<dbReference type="AlphaFoldDB" id="A0A9P6KTC7"/>
<proteinExistence type="predicted"/>